<organism evidence="8 9">
    <name type="scientific">Maridesulfovibrio salexigens (strain ATCC 14822 / DSM 2638 / NCIMB 8403 / VKM B-1763)</name>
    <name type="common">Desulfovibrio salexigens</name>
    <dbReference type="NCBI Taxonomy" id="526222"/>
    <lineage>
        <taxon>Bacteria</taxon>
        <taxon>Pseudomonadati</taxon>
        <taxon>Thermodesulfobacteriota</taxon>
        <taxon>Desulfovibrionia</taxon>
        <taxon>Desulfovibrionales</taxon>
        <taxon>Desulfovibrionaceae</taxon>
        <taxon>Maridesulfovibrio</taxon>
    </lineage>
</organism>
<comment type="cofactor">
    <cofactor evidence="6">
        <name>Mg(2+)</name>
        <dbReference type="ChEBI" id="CHEBI:18420"/>
    </cofactor>
</comment>
<dbReference type="Pfam" id="PF12727">
    <property type="entry name" value="PBP_like"/>
    <property type="match status" value="1"/>
</dbReference>
<dbReference type="SUPFAM" id="SSF53218">
    <property type="entry name" value="Molybdenum cofactor biosynthesis proteins"/>
    <property type="match status" value="1"/>
</dbReference>
<dbReference type="SMART" id="SM00852">
    <property type="entry name" value="MoCF_biosynth"/>
    <property type="match status" value="1"/>
</dbReference>
<dbReference type="NCBIfam" id="NF011068">
    <property type="entry name" value="PRK14498.1"/>
    <property type="match status" value="1"/>
</dbReference>
<evidence type="ECO:0000256" key="4">
    <source>
        <dbReference type="ARBA" id="ARBA00023150"/>
    </source>
</evidence>
<dbReference type="InterPro" id="IPR036135">
    <property type="entry name" value="MoeA_linker/N_sf"/>
</dbReference>
<evidence type="ECO:0000256" key="6">
    <source>
        <dbReference type="RuleBase" id="RU365090"/>
    </source>
</evidence>
<dbReference type="eggNOG" id="COG0303">
    <property type="taxonomic scope" value="Bacteria"/>
</dbReference>
<evidence type="ECO:0000256" key="2">
    <source>
        <dbReference type="ARBA" id="ARBA00005046"/>
    </source>
</evidence>
<dbReference type="Gene3D" id="3.40.190.10">
    <property type="entry name" value="Periplasmic binding protein-like II"/>
    <property type="match status" value="1"/>
</dbReference>
<dbReference type="GO" id="GO:0006777">
    <property type="term" value="P:Mo-molybdopterin cofactor biosynthetic process"/>
    <property type="evidence" value="ECO:0007669"/>
    <property type="project" value="UniProtKB-UniRule"/>
</dbReference>
<dbReference type="STRING" id="526222.Desal_0836"/>
<dbReference type="GO" id="GO:0046872">
    <property type="term" value="F:metal ion binding"/>
    <property type="evidence" value="ECO:0007669"/>
    <property type="project" value="UniProtKB-UniRule"/>
</dbReference>
<comment type="similarity">
    <text evidence="3 6">Belongs to the MoeA family.</text>
</comment>
<feature type="domain" description="MoaB/Mog" evidence="7">
    <location>
        <begin position="176"/>
        <end position="315"/>
    </location>
</feature>
<dbReference type="eggNOG" id="COG1910">
    <property type="taxonomic scope" value="Bacteria"/>
</dbReference>
<dbReference type="InterPro" id="IPR024370">
    <property type="entry name" value="PBP_domain"/>
</dbReference>
<proteinExistence type="inferred from homology"/>
<keyword evidence="9" id="KW-1185">Reference proteome</keyword>
<dbReference type="SUPFAM" id="SSF63882">
    <property type="entry name" value="MoeA N-terminal region -like"/>
    <property type="match status" value="1"/>
</dbReference>
<dbReference type="GO" id="GO:0061599">
    <property type="term" value="F:molybdopterin molybdotransferase activity"/>
    <property type="evidence" value="ECO:0007669"/>
    <property type="project" value="UniProtKB-UniRule"/>
</dbReference>
<dbReference type="PANTHER" id="PTHR10192:SF16">
    <property type="entry name" value="MOLYBDOPTERIN MOLYBDENUMTRANSFERASE"/>
    <property type="match status" value="1"/>
</dbReference>
<evidence type="ECO:0000256" key="1">
    <source>
        <dbReference type="ARBA" id="ARBA00002901"/>
    </source>
</evidence>
<dbReference type="PANTHER" id="PTHR10192">
    <property type="entry name" value="MOLYBDOPTERIN BIOSYNTHESIS PROTEIN"/>
    <property type="match status" value="1"/>
</dbReference>
<dbReference type="UniPathway" id="UPA00344"/>
<dbReference type="Gene3D" id="2.170.190.11">
    <property type="entry name" value="Molybdopterin biosynthesis moea protein, domain 3"/>
    <property type="match status" value="1"/>
</dbReference>
<keyword evidence="6" id="KW-0479">Metal-binding</keyword>
<keyword evidence="6" id="KW-0808">Transferase</keyword>
<dbReference type="HOGENOM" id="CLU_010186_3_0_7"/>
<comment type="function">
    <text evidence="1 6">Catalyzes the insertion of molybdate into adenylated molybdopterin with the concomitant release of AMP.</text>
</comment>
<dbReference type="EMBL" id="CP001649">
    <property type="protein sequence ID" value="ACS78902.1"/>
    <property type="molecule type" value="Genomic_DNA"/>
</dbReference>
<dbReference type="InterPro" id="IPR036425">
    <property type="entry name" value="MoaB/Mog-like_dom_sf"/>
</dbReference>
<name>C6BZ78_MARSD</name>
<dbReference type="Gene3D" id="2.40.340.10">
    <property type="entry name" value="MoeA, C-terminal, domain IV"/>
    <property type="match status" value="1"/>
</dbReference>
<dbReference type="InterPro" id="IPR001453">
    <property type="entry name" value="MoaB/Mog_dom"/>
</dbReference>
<evidence type="ECO:0000259" key="7">
    <source>
        <dbReference type="SMART" id="SM00852"/>
    </source>
</evidence>
<dbReference type="InterPro" id="IPR038987">
    <property type="entry name" value="MoeA-like"/>
</dbReference>
<dbReference type="OrthoDB" id="9804758at2"/>
<gene>
    <name evidence="8" type="ordered locus">Desal_0836</name>
</gene>
<reference evidence="8 9" key="1">
    <citation type="submission" date="2009-06" db="EMBL/GenBank/DDBJ databases">
        <title>Complete sequence of Desulfovibrio salexigens DSM 2638.</title>
        <authorList>
            <consortium name="US DOE Joint Genome Institute"/>
            <person name="Lucas S."/>
            <person name="Copeland A."/>
            <person name="Lapidus A."/>
            <person name="Glavina del Rio T."/>
            <person name="Tice H."/>
            <person name="Bruce D."/>
            <person name="Goodwin L."/>
            <person name="Pitluck S."/>
            <person name="Munk A.C."/>
            <person name="Brettin T."/>
            <person name="Detter J.C."/>
            <person name="Han C."/>
            <person name="Tapia R."/>
            <person name="Larimer F."/>
            <person name="Land M."/>
            <person name="Hauser L."/>
            <person name="Kyrpides N."/>
            <person name="Anderson I."/>
            <person name="Wall J.D."/>
            <person name="Arkin A.P."/>
            <person name="Dehal P."/>
            <person name="Chivian D."/>
            <person name="Giles B."/>
            <person name="Hazen T.C."/>
        </authorList>
    </citation>
    <scope>NUCLEOTIDE SEQUENCE [LARGE SCALE GENOMIC DNA]</scope>
    <source>
        <strain evidence="9">ATCC 14822 / DSM 2638 / NCIMB 8403 / VKM B-1763</strain>
    </source>
</reference>
<dbReference type="InterPro" id="IPR005111">
    <property type="entry name" value="MoeA_C_domain_IV"/>
</dbReference>
<dbReference type="RefSeq" id="WP_015850721.1">
    <property type="nucleotide sequence ID" value="NC_012881.1"/>
</dbReference>
<dbReference type="SUPFAM" id="SSF53850">
    <property type="entry name" value="Periplasmic binding protein-like II"/>
    <property type="match status" value="1"/>
</dbReference>
<evidence type="ECO:0000313" key="8">
    <source>
        <dbReference type="EMBL" id="ACS78902.1"/>
    </source>
</evidence>
<keyword evidence="6" id="KW-0500">Molybdenum</keyword>
<evidence type="ECO:0000256" key="5">
    <source>
        <dbReference type="ARBA" id="ARBA00047317"/>
    </source>
</evidence>
<dbReference type="KEGG" id="dsa:Desal_0836"/>
<dbReference type="SUPFAM" id="SSF63867">
    <property type="entry name" value="MoeA C-terminal domain-like"/>
    <property type="match status" value="1"/>
</dbReference>
<dbReference type="CDD" id="cd00887">
    <property type="entry name" value="MoeA"/>
    <property type="match status" value="1"/>
</dbReference>
<sequence length="644" mass="69976">MSDRNIYLKTIPVPEAVKAAMDNLDRDSLVQTETIPVHEALGRVTAEAVIARCSSPTYHSAAMDGYAVKSDTTFTAREGQPLLLKKEAGCIAVNTGNPLPDGMDAIIMIEHIVDEGENISIEAPAFPWQHVRRIGEDIVATEMLLPRKHTISAFDIGALLSAGIYEIKVYERIRMTFIPTGDEVLPFANRPTPNPGEVIESNSQVFKSLAAGLDVEFSFTAPVKDREEKLTAAVEEALKTSHIVVVGAGSSAGSKDFTRIVFEKLGKLLVHGIAVMPGKPTVLGTAQGKLLVGAPGYPVSAVVCFEDVLTPIISWLAGKHEPQRDKVQVRLARRTPSKMGQEEIVRLAVGQVGDEYIGVPLSRGAGMITTLTKAQGFTRVPADSEGVELNETVDVELFSSRSELDKVLMHVGSHDNTIDLLADILMDGNNPLRLVSTHAGSMGGLTALKNDMALFAGTHLFDPETNDFNFPFIERYLPGMDVTVVNLAIRHQGFIVPKGNPKNIKGIESLDGLDINFINRQRGAGTRILFDYHMKKAGLKPIDILGYDREEFTHMAVAANVLTGAADCGLGIFAAAKALDLDFVPLAHERYDLIIPQKHMEDRRIKTLLALIKSDKVKQDISKLGGYDTDLTGQRMKPGVSLGY</sequence>
<comment type="pathway">
    <text evidence="2 6">Cofactor biosynthesis; molybdopterin biosynthesis.</text>
</comment>
<keyword evidence="6" id="KW-0460">Magnesium</keyword>
<dbReference type="Gene3D" id="3.90.105.10">
    <property type="entry name" value="Molybdopterin biosynthesis moea protein, domain 2"/>
    <property type="match status" value="1"/>
</dbReference>
<protein>
    <recommendedName>
        <fullName evidence="6">Molybdopterin molybdenumtransferase</fullName>
        <ecNumber evidence="6">2.10.1.1</ecNumber>
    </recommendedName>
</protein>
<dbReference type="Pfam" id="PF03454">
    <property type="entry name" value="MoeA_C"/>
    <property type="match status" value="1"/>
</dbReference>
<dbReference type="InterPro" id="IPR005110">
    <property type="entry name" value="MoeA_linker/N"/>
</dbReference>
<dbReference type="Gene3D" id="3.40.980.10">
    <property type="entry name" value="MoaB/Mog-like domain"/>
    <property type="match status" value="1"/>
</dbReference>
<comment type="catalytic activity">
    <reaction evidence="5">
        <text>adenylyl-molybdopterin + molybdate = Mo-molybdopterin + AMP + H(+)</text>
        <dbReference type="Rhea" id="RHEA:35047"/>
        <dbReference type="ChEBI" id="CHEBI:15378"/>
        <dbReference type="ChEBI" id="CHEBI:36264"/>
        <dbReference type="ChEBI" id="CHEBI:62727"/>
        <dbReference type="ChEBI" id="CHEBI:71302"/>
        <dbReference type="ChEBI" id="CHEBI:456215"/>
        <dbReference type="EC" id="2.10.1.1"/>
    </reaction>
</comment>
<dbReference type="InterPro" id="IPR036688">
    <property type="entry name" value="MoeA_C_domain_IV_sf"/>
</dbReference>
<dbReference type="Pfam" id="PF03453">
    <property type="entry name" value="MoeA_N"/>
    <property type="match status" value="1"/>
</dbReference>
<dbReference type="Pfam" id="PF00994">
    <property type="entry name" value="MoCF_biosynth"/>
    <property type="match status" value="1"/>
</dbReference>
<dbReference type="AlphaFoldDB" id="C6BZ78"/>
<keyword evidence="4 6" id="KW-0501">Molybdenum cofactor biosynthesis</keyword>
<dbReference type="EC" id="2.10.1.1" evidence="6"/>
<evidence type="ECO:0000313" key="9">
    <source>
        <dbReference type="Proteomes" id="UP000002601"/>
    </source>
</evidence>
<accession>C6BZ78</accession>
<dbReference type="Proteomes" id="UP000002601">
    <property type="component" value="Chromosome"/>
</dbReference>
<evidence type="ECO:0000256" key="3">
    <source>
        <dbReference type="ARBA" id="ARBA00010763"/>
    </source>
</evidence>
<dbReference type="GO" id="GO:0005829">
    <property type="term" value="C:cytosol"/>
    <property type="evidence" value="ECO:0007669"/>
    <property type="project" value="TreeGrafter"/>
</dbReference>